<feature type="domain" description="Ricin B lectin" evidence="11">
    <location>
        <begin position="415"/>
        <end position="533"/>
    </location>
</feature>
<dbReference type="PANTHER" id="PTHR11675">
    <property type="entry name" value="N-ACETYLGALACTOSAMINYLTRANSFERASE"/>
    <property type="match status" value="1"/>
</dbReference>
<accession>A0A1L8E1H7</accession>
<evidence type="ECO:0000256" key="10">
    <source>
        <dbReference type="RuleBase" id="RU361242"/>
    </source>
</evidence>
<dbReference type="Pfam" id="PF00535">
    <property type="entry name" value="Glycos_transf_2"/>
    <property type="match status" value="1"/>
</dbReference>
<dbReference type="Pfam" id="PF00652">
    <property type="entry name" value="Ricin_B_lectin"/>
    <property type="match status" value="1"/>
</dbReference>
<dbReference type="EC" id="2.4.1.-" evidence="10"/>
<dbReference type="SUPFAM" id="SSF53448">
    <property type="entry name" value="Nucleotide-diphospho-sugar transferases"/>
    <property type="match status" value="1"/>
</dbReference>
<protein>
    <recommendedName>
        <fullName evidence="10">Polypeptide N-acetylgalactosaminyltransferase</fullName>
        <ecNumber evidence="10">2.4.1.-</ecNumber>
    </recommendedName>
    <alternativeName>
        <fullName evidence="10">Protein-UDP acetylgalactosaminyltransferase</fullName>
    </alternativeName>
</protein>
<evidence type="ECO:0000256" key="1">
    <source>
        <dbReference type="ARBA" id="ARBA00004323"/>
    </source>
</evidence>
<keyword evidence="5" id="KW-0735">Signal-anchor</keyword>
<keyword evidence="7 10" id="KW-0333">Golgi apparatus</keyword>
<comment type="similarity">
    <text evidence="2 10">Belongs to the glycosyltransferase 2 family. GalNAc-T subfamily.</text>
</comment>
<keyword evidence="9 10" id="KW-1015">Disulfide bond</keyword>
<dbReference type="Gene3D" id="2.80.10.50">
    <property type="match status" value="1"/>
</dbReference>
<keyword evidence="10" id="KW-0464">Manganese</keyword>
<organism evidence="12">
    <name type="scientific">Nyssomyia neivai</name>
    <dbReference type="NCBI Taxonomy" id="330878"/>
    <lineage>
        <taxon>Eukaryota</taxon>
        <taxon>Metazoa</taxon>
        <taxon>Ecdysozoa</taxon>
        <taxon>Arthropoda</taxon>
        <taxon>Hexapoda</taxon>
        <taxon>Insecta</taxon>
        <taxon>Pterygota</taxon>
        <taxon>Neoptera</taxon>
        <taxon>Endopterygota</taxon>
        <taxon>Diptera</taxon>
        <taxon>Nematocera</taxon>
        <taxon>Psychodoidea</taxon>
        <taxon>Psychodidae</taxon>
        <taxon>Nyssomyia</taxon>
    </lineage>
</organism>
<comment type="cofactor">
    <cofactor evidence="10">
        <name>Mn(2+)</name>
        <dbReference type="ChEBI" id="CHEBI:29035"/>
    </cofactor>
</comment>
<dbReference type="EMBL" id="GFDF01001570">
    <property type="protein sequence ID" value="JAV12514.1"/>
    <property type="molecule type" value="Transcribed_RNA"/>
</dbReference>
<dbReference type="InterPro" id="IPR001173">
    <property type="entry name" value="Glyco_trans_2-like"/>
</dbReference>
<dbReference type="GO" id="GO:0000139">
    <property type="term" value="C:Golgi membrane"/>
    <property type="evidence" value="ECO:0007669"/>
    <property type="project" value="UniProtKB-SubCell"/>
</dbReference>
<comment type="subcellular location">
    <subcellularLocation>
        <location evidence="1 10">Golgi apparatus membrane</location>
        <topology evidence="1 10">Single-pass type II membrane protein</topology>
    </subcellularLocation>
</comment>
<dbReference type="GO" id="GO:0006493">
    <property type="term" value="P:protein O-linked glycosylation"/>
    <property type="evidence" value="ECO:0007669"/>
    <property type="project" value="TreeGrafter"/>
</dbReference>
<dbReference type="CDD" id="cd02510">
    <property type="entry name" value="pp-GalNAc-T"/>
    <property type="match status" value="1"/>
</dbReference>
<dbReference type="GO" id="GO:0030246">
    <property type="term" value="F:carbohydrate binding"/>
    <property type="evidence" value="ECO:0007669"/>
    <property type="project" value="UniProtKB-KW"/>
</dbReference>
<feature type="transmembrane region" description="Helical" evidence="10">
    <location>
        <begin position="12"/>
        <end position="31"/>
    </location>
</feature>
<evidence type="ECO:0000313" key="12">
    <source>
        <dbReference type="EMBL" id="JAV12514.1"/>
    </source>
</evidence>
<evidence type="ECO:0000256" key="7">
    <source>
        <dbReference type="ARBA" id="ARBA00023034"/>
    </source>
</evidence>
<name>A0A1L8E1H7_9DIPT</name>
<dbReference type="PROSITE" id="PS50231">
    <property type="entry name" value="RICIN_B_LECTIN"/>
    <property type="match status" value="1"/>
</dbReference>
<keyword evidence="6 10" id="KW-1133">Transmembrane helix</keyword>
<evidence type="ECO:0000256" key="3">
    <source>
        <dbReference type="ARBA" id="ARBA00022692"/>
    </source>
</evidence>
<sequence length="539" mass="61334">MLRRGGLRFLHRKLGFFGLICTTVIFIFYSITNLPPLEVKVRRKVIPIEPILNLSQSDFIGNPDTLIVNAFEEHYFNLSASNFLSSGRDIPDTRPPRCRTKEYVLNAKKNVSVIVAFHNEAKSALLRTISSVINRTPPDLLHEIILIDDFSKNDLNENILVNIPKIKLFRNEKREGLIRSRKIGAFKASADYIVFLDSHCEVNVGWIEPLIDRLSYHPGTLVSPIIDIIDASTFEYKATSTNLKAGFDWSLRFKWIPRSDEELQSAHDETSSFASPTIYGGIFLITRDWFHELGGFSDNLEIWGGESLEISLKAWMCGGQVEIAPCSRVGHVFRKKHPYDFPHGSTHTFLRNSKLIAESWLDEYKHFFYFARPNAQTIKIKGTEDVAVLKEKLQCRSFSWYLQTIFHELKLPNEEHIAFGELKHEDRCLAVTTDASRQRHIQLASCYDNGETTKWALHNYTGALSPDSGGCVNVFQSLVIMEYCRNSPAQKWLRNGGNLIHATTGKCLESLVGPTVAVSTCRYGTQSQLWSFSVEVHQQ</sequence>
<dbReference type="PANTHER" id="PTHR11675:SF128">
    <property type="entry name" value="POLYPEPTIDE N-ACETYLGALACTOSAMINYLTRANSFERASE 13-RELATED"/>
    <property type="match status" value="1"/>
</dbReference>
<keyword evidence="8 10" id="KW-0472">Membrane</keyword>
<evidence type="ECO:0000259" key="11">
    <source>
        <dbReference type="SMART" id="SM00458"/>
    </source>
</evidence>
<evidence type="ECO:0000256" key="8">
    <source>
        <dbReference type="ARBA" id="ARBA00023136"/>
    </source>
</evidence>
<dbReference type="UniPathway" id="UPA00378"/>
<proteinExistence type="inferred from homology"/>
<evidence type="ECO:0000256" key="4">
    <source>
        <dbReference type="ARBA" id="ARBA00022734"/>
    </source>
</evidence>
<dbReference type="Gene3D" id="3.90.550.10">
    <property type="entry name" value="Spore Coat Polysaccharide Biosynthesis Protein SpsA, Chain A"/>
    <property type="match status" value="1"/>
</dbReference>
<keyword evidence="10" id="KW-0328">Glycosyltransferase</keyword>
<evidence type="ECO:0000256" key="2">
    <source>
        <dbReference type="ARBA" id="ARBA00005680"/>
    </source>
</evidence>
<dbReference type="InterPro" id="IPR035992">
    <property type="entry name" value="Ricin_B-like_lectins"/>
</dbReference>
<dbReference type="AlphaFoldDB" id="A0A1L8E1H7"/>
<evidence type="ECO:0000256" key="6">
    <source>
        <dbReference type="ARBA" id="ARBA00022989"/>
    </source>
</evidence>
<dbReference type="InterPro" id="IPR045885">
    <property type="entry name" value="GalNAc-T"/>
</dbReference>
<dbReference type="InterPro" id="IPR029044">
    <property type="entry name" value="Nucleotide-diphossugar_trans"/>
</dbReference>
<reference evidence="12" key="1">
    <citation type="submission" date="2016-12" db="EMBL/GenBank/DDBJ databases">
        <title>An insight into the sialome and mialome of the sand fly, Nyssomyia neivai.</title>
        <authorList>
            <person name="Sebastian V."/>
            <person name="Goulart T.M."/>
            <person name="Oliveira W."/>
            <person name="Calvo E."/>
            <person name="Oliveira L.F."/>
            <person name="Pinto M.C."/>
            <person name="Rosselino A.M."/>
            <person name="Ribeiro J.M."/>
        </authorList>
    </citation>
    <scope>NUCLEOTIDE SEQUENCE</scope>
</reference>
<dbReference type="SMART" id="SM00458">
    <property type="entry name" value="RICIN"/>
    <property type="match status" value="1"/>
</dbReference>
<comment type="pathway">
    <text evidence="10">Protein modification; protein glycosylation.</text>
</comment>
<keyword evidence="10 12" id="KW-0808">Transferase</keyword>
<keyword evidence="3 10" id="KW-0812">Transmembrane</keyword>
<keyword evidence="4 10" id="KW-0430">Lectin</keyword>
<dbReference type="InterPro" id="IPR000772">
    <property type="entry name" value="Ricin_B_lectin"/>
</dbReference>
<dbReference type="GO" id="GO:0004653">
    <property type="term" value="F:polypeptide N-acetylgalactosaminyltransferase activity"/>
    <property type="evidence" value="ECO:0007669"/>
    <property type="project" value="TreeGrafter"/>
</dbReference>
<dbReference type="SUPFAM" id="SSF50370">
    <property type="entry name" value="Ricin B-like lectins"/>
    <property type="match status" value="1"/>
</dbReference>
<evidence type="ECO:0000256" key="5">
    <source>
        <dbReference type="ARBA" id="ARBA00022968"/>
    </source>
</evidence>
<evidence type="ECO:0000256" key="9">
    <source>
        <dbReference type="ARBA" id="ARBA00023157"/>
    </source>
</evidence>